<protein>
    <submittedName>
        <fullName evidence="2">Uncharacterized protein</fullName>
    </submittedName>
</protein>
<accession>A0A9P4NGQ0</accession>
<proteinExistence type="predicted"/>
<dbReference type="Proteomes" id="UP000800235">
    <property type="component" value="Unassembled WGS sequence"/>
</dbReference>
<keyword evidence="1" id="KW-1133">Transmembrane helix</keyword>
<dbReference type="AlphaFoldDB" id="A0A9P4NGQ0"/>
<gene>
    <name evidence="2" type="ORF">EJ08DRAFT_702231</name>
</gene>
<evidence type="ECO:0000313" key="3">
    <source>
        <dbReference type="Proteomes" id="UP000800235"/>
    </source>
</evidence>
<name>A0A9P4NGQ0_9PEZI</name>
<feature type="transmembrane region" description="Helical" evidence="1">
    <location>
        <begin position="24"/>
        <end position="43"/>
    </location>
</feature>
<evidence type="ECO:0000256" key="1">
    <source>
        <dbReference type="SAM" id="Phobius"/>
    </source>
</evidence>
<evidence type="ECO:0000313" key="2">
    <source>
        <dbReference type="EMBL" id="KAF2421069.1"/>
    </source>
</evidence>
<reference evidence="2" key="1">
    <citation type="journal article" date="2020" name="Stud. Mycol.">
        <title>101 Dothideomycetes genomes: a test case for predicting lifestyles and emergence of pathogens.</title>
        <authorList>
            <person name="Haridas S."/>
            <person name="Albert R."/>
            <person name="Binder M."/>
            <person name="Bloem J."/>
            <person name="Labutti K."/>
            <person name="Salamov A."/>
            <person name="Andreopoulos B."/>
            <person name="Baker S."/>
            <person name="Barry K."/>
            <person name="Bills G."/>
            <person name="Bluhm B."/>
            <person name="Cannon C."/>
            <person name="Castanera R."/>
            <person name="Culley D."/>
            <person name="Daum C."/>
            <person name="Ezra D."/>
            <person name="Gonzalez J."/>
            <person name="Henrissat B."/>
            <person name="Kuo A."/>
            <person name="Liang C."/>
            <person name="Lipzen A."/>
            <person name="Lutzoni F."/>
            <person name="Magnuson J."/>
            <person name="Mondo S."/>
            <person name="Nolan M."/>
            <person name="Ohm R."/>
            <person name="Pangilinan J."/>
            <person name="Park H.-J."/>
            <person name="Ramirez L."/>
            <person name="Alfaro M."/>
            <person name="Sun H."/>
            <person name="Tritt A."/>
            <person name="Yoshinaga Y."/>
            <person name="Zwiers L.-H."/>
            <person name="Turgeon B."/>
            <person name="Goodwin S."/>
            <person name="Spatafora J."/>
            <person name="Crous P."/>
            <person name="Grigoriev I."/>
        </authorList>
    </citation>
    <scope>NUCLEOTIDE SEQUENCE</scope>
    <source>
        <strain evidence="2">CBS 130266</strain>
    </source>
</reference>
<dbReference type="OrthoDB" id="529273at2759"/>
<keyword evidence="1" id="KW-0472">Membrane</keyword>
<dbReference type="EMBL" id="MU007103">
    <property type="protein sequence ID" value="KAF2421069.1"/>
    <property type="molecule type" value="Genomic_DNA"/>
</dbReference>
<keyword evidence="3" id="KW-1185">Reference proteome</keyword>
<organism evidence="2 3">
    <name type="scientific">Tothia fuscella</name>
    <dbReference type="NCBI Taxonomy" id="1048955"/>
    <lineage>
        <taxon>Eukaryota</taxon>
        <taxon>Fungi</taxon>
        <taxon>Dikarya</taxon>
        <taxon>Ascomycota</taxon>
        <taxon>Pezizomycotina</taxon>
        <taxon>Dothideomycetes</taxon>
        <taxon>Pleosporomycetidae</taxon>
        <taxon>Venturiales</taxon>
        <taxon>Cylindrosympodiaceae</taxon>
        <taxon>Tothia</taxon>
    </lineage>
</organism>
<sequence length="118" mass="12886">MVIGKQTAPVKMHVVVPAMKFGELTFIIGVLGINLVLLLLYCVEAFRTRFWENLPGVDLFDLTGLVKGIFVGSLVVTDSPEDERGFDSSELWVSVLTDTGAENENENGKLLEGSARIS</sequence>
<comment type="caution">
    <text evidence="2">The sequence shown here is derived from an EMBL/GenBank/DDBJ whole genome shotgun (WGS) entry which is preliminary data.</text>
</comment>
<keyword evidence="1" id="KW-0812">Transmembrane</keyword>